<dbReference type="AlphaFoldDB" id="A0A2X2SXI0"/>
<accession>A0A2X2SXI0</accession>
<protein>
    <submittedName>
        <fullName evidence="2">Uncharacterized protein</fullName>
    </submittedName>
</protein>
<keyword evidence="1" id="KW-0472">Membrane</keyword>
<evidence type="ECO:0000256" key="1">
    <source>
        <dbReference type="SAM" id="Phobius"/>
    </source>
</evidence>
<proteinExistence type="predicted"/>
<gene>
    <name evidence="2" type="ORF">NCTC12120_00464</name>
</gene>
<sequence length="29" mass="3354">MNHRIAVLLAGYAVMAVVTWCWLAYEWGE</sequence>
<dbReference type="Proteomes" id="UP000251197">
    <property type="component" value="Unassembled WGS sequence"/>
</dbReference>
<reference evidence="2 3" key="1">
    <citation type="submission" date="2018-06" db="EMBL/GenBank/DDBJ databases">
        <authorList>
            <consortium name="Pathogen Informatics"/>
            <person name="Doyle S."/>
        </authorList>
    </citation>
    <scope>NUCLEOTIDE SEQUENCE [LARGE SCALE GENOMIC DNA]</scope>
    <source>
        <strain evidence="2 3">NCTC12120</strain>
    </source>
</reference>
<keyword evidence="1" id="KW-0812">Transmembrane</keyword>
<name>A0A2X2SXI0_9ENTR</name>
<dbReference type="EMBL" id="UAVU01000003">
    <property type="protein sequence ID" value="SQA96704.1"/>
    <property type="molecule type" value="Genomic_DNA"/>
</dbReference>
<organism evidence="2 3">
    <name type="scientific">Cedecea neteri</name>
    <dbReference type="NCBI Taxonomy" id="158822"/>
    <lineage>
        <taxon>Bacteria</taxon>
        <taxon>Pseudomonadati</taxon>
        <taxon>Pseudomonadota</taxon>
        <taxon>Gammaproteobacteria</taxon>
        <taxon>Enterobacterales</taxon>
        <taxon>Enterobacteriaceae</taxon>
        <taxon>Cedecea</taxon>
    </lineage>
</organism>
<feature type="transmembrane region" description="Helical" evidence="1">
    <location>
        <begin position="7"/>
        <end position="25"/>
    </location>
</feature>
<evidence type="ECO:0000313" key="3">
    <source>
        <dbReference type="Proteomes" id="UP000251197"/>
    </source>
</evidence>
<evidence type="ECO:0000313" key="2">
    <source>
        <dbReference type="EMBL" id="SQA96704.1"/>
    </source>
</evidence>
<keyword evidence="1" id="KW-1133">Transmembrane helix</keyword>